<dbReference type="Pfam" id="PF00188">
    <property type="entry name" value="CAP"/>
    <property type="match status" value="1"/>
</dbReference>
<dbReference type="Gene3D" id="3.40.33.10">
    <property type="entry name" value="CAP"/>
    <property type="match status" value="1"/>
</dbReference>
<comment type="caution">
    <text evidence="2">The sequence shown here is derived from an EMBL/GenBank/DDBJ whole genome shotgun (WGS) entry which is preliminary data.</text>
</comment>
<accession>A0A0M0I4D1</accession>
<evidence type="ECO:0000313" key="3">
    <source>
        <dbReference type="Proteomes" id="UP000037530"/>
    </source>
</evidence>
<organism evidence="2 3">
    <name type="scientific">Vibrio hepatarius</name>
    <dbReference type="NCBI Taxonomy" id="171383"/>
    <lineage>
        <taxon>Bacteria</taxon>
        <taxon>Pseudomonadati</taxon>
        <taxon>Pseudomonadota</taxon>
        <taxon>Gammaproteobacteria</taxon>
        <taxon>Vibrionales</taxon>
        <taxon>Vibrionaceae</taxon>
        <taxon>Vibrio</taxon>
        <taxon>Vibrio oreintalis group</taxon>
    </lineage>
</organism>
<dbReference type="InterPro" id="IPR035940">
    <property type="entry name" value="CAP_sf"/>
</dbReference>
<dbReference type="PANTHER" id="PTHR31157">
    <property type="entry name" value="SCP DOMAIN-CONTAINING PROTEIN"/>
    <property type="match status" value="1"/>
</dbReference>
<gene>
    <name evidence="2" type="ORF">AKJ31_02100</name>
</gene>
<dbReference type="AlphaFoldDB" id="A0A0M0I4D1"/>
<dbReference type="EMBL" id="LHPI01000001">
    <property type="protein sequence ID" value="KOO09175.1"/>
    <property type="molecule type" value="Genomic_DNA"/>
</dbReference>
<dbReference type="CDD" id="cd05379">
    <property type="entry name" value="CAP_bacterial"/>
    <property type="match status" value="1"/>
</dbReference>
<feature type="domain" description="SCP" evidence="1">
    <location>
        <begin position="72"/>
        <end position="199"/>
    </location>
</feature>
<proteinExistence type="predicted"/>
<dbReference type="RefSeq" id="WP_053407432.1">
    <property type="nucleotide sequence ID" value="NZ_DAIPHI010000063.1"/>
</dbReference>
<evidence type="ECO:0000259" key="1">
    <source>
        <dbReference type="Pfam" id="PF00188"/>
    </source>
</evidence>
<dbReference type="Proteomes" id="UP000037530">
    <property type="component" value="Unassembled WGS sequence"/>
</dbReference>
<dbReference type="InterPro" id="IPR014044">
    <property type="entry name" value="CAP_dom"/>
</dbReference>
<dbReference type="STRING" id="171383.AKJ31_02100"/>
<reference evidence="3" key="1">
    <citation type="submission" date="2015-08" db="EMBL/GenBank/DDBJ databases">
        <title>Vibrio galatheae sp. nov., a novel member of the Vibrionaceae family isolated from the Solomon Islands.</title>
        <authorList>
            <person name="Giubergia S."/>
            <person name="Machado H."/>
            <person name="Mateiu R.V."/>
            <person name="Gram L."/>
        </authorList>
    </citation>
    <scope>NUCLEOTIDE SEQUENCE [LARGE SCALE GENOMIC DNA]</scope>
    <source>
        <strain evidence="3">DSM 19134</strain>
    </source>
</reference>
<dbReference type="PATRIC" id="fig|171383.3.peg.437"/>
<dbReference type="OrthoDB" id="68195at2"/>
<protein>
    <recommendedName>
        <fullName evidence="1">SCP domain-containing protein</fullName>
    </recommendedName>
</protein>
<sequence>MKIIPIFALSALFLVGCGGSDGDSSSPTATTTNNEFSNPIGEVDEVNQTADSTNNSNTYTLPGSNEFAEMMLNAVNQVRSEVQQCGDTTMPPVPALTWDYDLEHAAFVHSSDMANVDFMDHTGSDGSSPGDRISATGYEFSAWAENVAVGHRSIETVMASWMVSEGHCKNIMSADITQMGASAVVNPDTRYGTYWTQVFARPR</sequence>
<dbReference type="PROSITE" id="PS51257">
    <property type="entry name" value="PROKAR_LIPOPROTEIN"/>
    <property type="match status" value="1"/>
</dbReference>
<keyword evidence="3" id="KW-1185">Reference proteome</keyword>
<dbReference type="SUPFAM" id="SSF55797">
    <property type="entry name" value="PR-1-like"/>
    <property type="match status" value="1"/>
</dbReference>
<evidence type="ECO:0000313" key="2">
    <source>
        <dbReference type="EMBL" id="KOO09175.1"/>
    </source>
</evidence>
<name>A0A0M0I4D1_9VIBR</name>
<dbReference type="PANTHER" id="PTHR31157:SF1">
    <property type="entry name" value="SCP DOMAIN-CONTAINING PROTEIN"/>
    <property type="match status" value="1"/>
</dbReference>